<dbReference type="PRINTS" id="PR00455">
    <property type="entry name" value="HTHTETR"/>
</dbReference>
<feature type="DNA-binding region" description="H-T-H motif" evidence="4">
    <location>
        <begin position="36"/>
        <end position="55"/>
    </location>
</feature>
<keyword evidence="1" id="KW-0805">Transcription regulation</keyword>
<gene>
    <name evidence="6" type="ORF">L1F29_26180</name>
</gene>
<evidence type="ECO:0000313" key="7">
    <source>
        <dbReference type="Proteomes" id="UP001057877"/>
    </source>
</evidence>
<evidence type="ECO:0000256" key="2">
    <source>
        <dbReference type="ARBA" id="ARBA00023125"/>
    </source>
</evidence>
<dbReference type="PROSITE" id="PS50977">
    <property type="entry name" value="HTH_TETR_2"/>
    <property type="match status" value="1"/>
</dbReference>
<evidence type="ECO:0000256" key="1">
    <source>
        <dbReference type="ARBA" id="ARBA00023015"/>
    </source>
</evidence>
<name>A0ABY5S4S4_9BACL</name>
<dbReference type="InterPro" id="IPR009057">
    <property type="entry name" value="Homeodomain-like_sf"/>
</dbReference>
<dbReference type="RefSeq" id="WP_258384986.1">
    <property type="nucleotide sequence ID" value="NZ_CP091430.1"/>
</dbReference>
<dbReference type="Pfam" id="PF00440">
    <property type="entry name" value="TetR_N"/>
    <property type="match status" value="1"/>
</dbReference>
<dbReference type="EMBL" id="CP091430">
    <property type="protein sequence ID" value="UVI28899.1"/>
    <property type="molecule type" value="Genomic_DNA"/>
</dbReference>
<reference evidence="6" key="1">
    <citation type="submission" date="2022-01" db="EMBL/GenBank/DDBJ databases">
        <title>Paenibacillus spongiae sp. nov., isolated from marine sponge.</title>
        <authorList>
            <person name="Li Z."/>
            <person name="Zhang M."/>
        </authorList>
    </citation>
    <scope>NUCLEOTIDE SEQUENCE</scope>
    <source>
        <strain evidence="6">PHS-Z3</strain>
    </source>
</reference>
<evidence type="ECO:0000256" key="4">
    <source>
        <dbReference type="PROSITE-ProRule" id="PRU00335"/>
    </source>
</evidence>
<keyword evidence="2 4" id="KW-0238">DNA-binding</keyword>
<protein>
    <submittedName>
        <fullName evidence="6">TetR/AcrR family transcriptional regulator</fullName>
    </submittedName>
</protein>
<keyword evidence="3" id="KW-0804">Transcription</keyword>
<dbReference type="Gene3D" id="1.10.357.10">
    <property type="entry name" value="Tetracycline Repressor, domain 2"/>
    <property type="match status" value="1"/>
</dbReference>
<organism evidence="6 7">
    <name type="scientific">Paenibacillus spongiae</name>
    <dbReference type="NCBI Taxonomy" id="2909671"/>
    <lineage>
        <taxon>Bacteria</taxon>
        <taxon>Bacillati</taxon>
        <taxon>Bacillota</taxon>
        <taxon>Bacilli</taxon>
        <taxon>Bacillales</taxon>
        <taxon>Paenibacillaceae</taxon>
        <taxon>Paenibacillus</taxon>
    </lineage>
</organism>
<accession>A0ABY5S4S4</accession>
<dbReference type="PANTHER" id="PTHR30055">
    <property type="entry name" value="HTH-TYPE TRANSCRIPTIONAL REGULATOR RUTR"/>
    <property type="match status" value="1"/>
</dbReference>
<dbReference type="InterPro" id="IPR050109">
    <property type="entry name" value="HTH-type_TetR-like_transc_reg"/>
</dbReference>
<keyword evidence="7" id="KW-1185">Reference proteome</keyword>
<dbReference type="Proteomes" id="UP001057877">
    <property type="component" value="Chromosome"/>
</dbReference>
<dbReference type="PANTHER" id="PTHR30055:SF234">
    <property type="entry name" value="HTH-TYPE TRANSCRIPTIONAL REGULATOR BETI"/>
    <property type="match status" value="1"/>
</dbReference>
<evidence type="ECO:0000256" key="3">
    <source>
        <dbReference type="ARBA" id="ARBA00023163"/>
    </source>
</evidence>
<evidence type="ECO:0000313" key="6">
    <source>
        <dbReference type="EMBL" id="UVI28899.1"/>
    </source>
</evidence>
<sequence>MCPRTKEQNDALREKRKLQIIRAAADMLLERGLAIEIRDVALKAGLGYGTVYHYYKNKHELLDDLLWHAFEAAKDAVEEELSPGMKRGLATNDKLERYCIRLLQLWLHDPSVFFLYKSVAENGLSIPGGGRMPDQLSERFDAELYEPLVAAIRGSYEPSAIRDADHEANYVLGALIGCAGLHIHRHQMAMDVEGTIALLLAAFQPKEGA</sequence>
<dbReference type="SUPFAM" id="SSF46689">
    <property type="entry name" value="Homeodomain-like"/>
    <property type="match status" value="1"/>
</dbReference>
<proteinExistence type="predicted"/>
<dbReference type="InterPro" id="IPR001647">
    <property type="entry name" value="HTH_TetR"/>
</dbReference>
<evidence type="ECO:0000259" key="5">
    <source>
        <dbReference type="PROSITE" id="PS50977"/>
    </source>
</evidence>
<feature type="domain" description="HTH tetR-type" evidence="5">
    <location>
        <begin position="14"/>
        <end position="73"/>
    </location>
</feature>